<feature type="domain" description="4Fe4S-binding SPASM" evidence="2">
    <location>
        <begin position="98"/>
        <end position="157"/>
    </location>
</feature>
<dbReference type="InterPro" id="IPR023867">
    <property type="entry name" value="Sulphatase_maturase_rSAM"/>
</dbReference>
<dbReference type="AlphaFoldDB" id="A0A2X1A2P8"/>
<dbReference type="Proteomes" id="UP000251431">
    <property type="component" value="Unassembled WGS sequence"/>
</dbReference>
<name>A0A2X1A2P8_9BACI</name>
<reference evidence="3 4" key="1">
    <citation type="submission" date="2018-06" db="EMBL/GenBank/DDBJ databases">
        <authorList>
            <consortium name="Pathogen Informatics"/>
            <person name="Doyle S."/>
        </authorList>
    </citation>
    <scope>NUCLEOTIDE SEQUENCE [LARGE SCALE GENOMIC DNA]</scope>
    <source>
        <strain evidence="3 4">NCTC7582</strain>
    </source>
</reference>
<dbReference type="InterPro" id="IPR058240">
    <property type="entry name" value="rSAM_sf"/>
</dbReference>
<dbReference type="EMBL" id="UAQE01000004">
    <property type="protein sequence ID" value="SPU38207.1"/>
    <property type="molecule type" value="Genomic_DNA"/>
</dbReference>
<dbReference type="InterPro" id="IPR023885">
    <property type="entry name" value="4Fe4S-binding_SPASM_dom"/>
</dbReference>
<organism evidence="3 4">
    <name type="scientific">Lysinibacillus capsici</name>
    <dbReference type="NCBI Taxonomy" id="2115968"/>
    <lineage>
        <taxon>Bacteria</taxon>
        <taxon>Bacillati</taxon>
        <taxon>Bacillota</taxon>
        <taxon>Bacilli</taxon>
        <taxon>Bacillales</taxon>
        <taxon>Bacillaceae</taxon>
        <taxon>Lysinibacillus</taxon>
    </lineage>
</organism>
<evidence type="ECO:0000313" key="3">
    <source>
        <dbReference type="EMBL" id="SPU38207.1"/>
    </source>
</evidence>
<dbReference type="Gene3D" id="3.20.20.70">
    <property type="entry name" value="Aldolase class I"/>
    <property type="match status" value="1"/>
</dbReference>
<comment type="cofactor">
    <cofactor evidence="1">
        <name>[4Fe-4S] cluster</name>
        <dbReference type="ChEBI" id="CHEBI:49883"/>
    </cofactor>
</comment>
<dbReference type="NCBIfam" id="TIGR04085">
    <property type="entry name" value="rSAM_more_4Fe4S"/>
    <property type="match status" value="1"/>
</dbReference>
<dbReference type="InterPro" id="IPR013785">
    <property type="entry name" value="Aldolase_TIM"/>
</dbReference>
<accession>A0A2X1A2P8</accession>
<evidence type="ECO:0000313" key="4">
    <source>
        <dbReference type="Proteomes" id="UP000251431"/>
    </source>
</evidence>
<dbReference type="Pfam" id="PF13186">
    <property type="entry name" value="SPASM"/>
    <property type="match status" value="1"/>
</dbReference>
<dbReference type="PANTHER" id="PTHR43273">
    <property type="entry name" value="ANAEROBIC SULFATASE-MATURATING ENZYME HOMOLOG ASLB-RELATED"/>
    <property type="match status" value="1"/>
</dbReference>
<evidence type="ECO:0000259" key="2">
    <source>
        <dbReference type="Pfam" id="PF13186"/>
    </source>
</evidence>
<gene>
    <name evidence="3" type="ORF">NCTC7582_04161</name>
</gene>
<evidence type="ECO:0000256" key="1">
    <source>
        <dbReference type="ARBA" id="ARBA00001966"/>
    </source>
</evidence>
<sequence length="212" mass="24380">MREENFITARSTITPKGLNVSEMFDHLANLGFRSVAMSPAAYMLSDDDYKTLNKEMVQLVETFKEYLKVKDYKKVFQLSNVRSMLDRLHSGGYRSHFCGAGANSFAIDIRGNLYPCHRFVSEKNYILGNVVQGKKVERHENFMEESHVKNRTTCTTCWARNLCTGGCHHENLQATGKIQSPPANYCKMTQNFINEIIKLYLNLSEEEKKLLF</sequence>
<protein>
    <submittedName>
        <fullName evidence="3">Predicted metal-binding protein</fullName>
    </submittedName>
</protein>
<dbReference type="SUPFAM" id="SSF102114">
    <property type="entry name" value="Radical SAM enzymes"/>
    <property type="match status" value="1"/>
</dbReference>
<dbReference type="GO" id="GO:0016491">
    <property type="term" value="F:oxidoreductase activity"/>
    <property type="evidence" value="ECO:0007669"/>
    <property type="project" value="InterPro"/>
</dbReference>
<proteinExistence type="predicted"/>
<dbReference type="PANTHER" id="PTHR43273:SF8">
    <property type="entry name" value="RADICAL SAM DOMAIN PROTEIN"/>
    <property type="match status" value="1"/>
</dbReference>